<dbReference type="CDD" id="cd07381">
    <property type="entry name" value="MPP_CapA"/>
    <property type="match status" value="1"/>
</dbReference>
<dbReference type="RefSeq" id="WP_207861070.1">
    <property type="nucleotide sequence ID" value="NZ_JAFREP010000021.1"/>
</dbReference>
<name>A0A8J7QMH2_9BACT</name>
<feature type="domain" description="Capsule synthesis protein CapA" evidence="2">
    <location>
        <begin position="127"/>
        <end position="457"/>
    </location>
</feature>
<protein>
    <submittedName>
        <fullName evidence="3">CapA family protein</fullName>
    </submittedName>
</protein>
<dbReference type="SMART" id="SM00854">
    <property type="entry name" value="PGA_cap"/>
    <property type="match status" value="1"/>
</dbReference>
<dbReference type="InterPro" id="IPR029052">
    <property type="entry name" value="Metallo-depent_PP-like"/>
</dbReference>
<gene>
    <name evidence="3" type="ORF">J3U88_21645</name>
</gene>
<dbReference type="Gene3D" id="3.60.21.10">
    <property type="match status" value="1"/>
</dbReference>
<dbReference type="InterPro" id="IPR052169">
    <property type="entry name" value="CW_Biosynth-Accessory"/>
</dbReference>
<dbReference type="InterPro" id="IPR019079">
    <property type="entry name" value="Capsule_synth_CapA"/>
</dbReference>
<dbReference type="Proteomes" id="UP000664417">
    <property type="component" value="Unassembled WGS sequence"/>
</dbReference>
<evidence type="ECO:0000256" key="1">
    <source>
        <dbReference type="ARBA" id="ARBA00005662"/>
    </source>
</evidence>
<sequence>MKITGLIPLITAILIASTILGCSGSYDGETPVVTEPPPPTNQAGYSVHFLFQDENGDPVANAVAFDGTRSYRGDASGRVTVDNLNGPTALVVTAPDILDEPMVADPTWAETQQTRRLWRRAGGTRWSMHAGGDAMFGRRYLNPAFGEPLIREDQQAADAAAVIQALQPLFVAADFRTVNLETSVSDLDETFAYPGKRFILNAPTQTMAALIALGTDLVILANNHVRDYGDTGVAATLQALDRAGLTTQGAGMDETTATTPTIQTVAGTRIGTLSYTTVTGSFVNDNYPGADDPIPDDLPPTEAWQYEARSWQFDAPGWQVPAAQRRIGVAWRLFSEAESDLEQAERDAAWASLERVYPELQDWVARRGHGGAAFWRTADVRTAIETLAARTDLVIIQLHAGFQYQEVPSESLRRNARRAIDAGADIVICHHPHVLQSVEWYRGKLIAYSLGNFVFDQDFLVTFPSAFLRTVWEGNQLLEARLVPFEIQRYQPAGVAGPAATRTLLNLWEMNRNNAQSLRDAGGTVRPVAIEPDDETVAADLIRIGNQAGIVTRSVAPQTRQITLGPGENAALPDNVLVHARLGLGAEDTGVEIGRDLYGWGRFEDDIADGAARGDTHWNLDGVNSAVINGDARSGNGFLRIQTQSNESEARLIRPLARVPLPEHRLYREGENGVAWPLDPPAAYSLRFFARRTGEAVVWTRFDLYEFIDTDPTAEPESTLLRTIERALSLPADGAWHAQTVALSAADVTSESVRANALNFYAVLGPAQTAQARLEIDDLAFIEWRRAGAMPDRFGRYERVRNNGTTPIVLTFEVLPL</sequence>
<dbReference type="PROSITE" id="PS51257">
    <property type="entry name" value="PROKAR_LIPOPROTEIN"/>
    <property type="match status" value="1"/>
</dbReference>
<reference evidence="3" key="1">
    <citation type="submission" date="2021-03" db="EMBL/GenBank/DDBJ databases">
        <authorList>
            <person name="Wang G."/>
        </authorList>
    </citation>
    <scope>NUCLEOTIDE SEQUENCE</scope>
    <source>
        <strain evidence="3">KCTC 12899</strain>
    </source>
</reference>
<dbReference type="PANTHER" id="PTHR33393">
    <property type="entry name" value="POLYGLUTAMINE SYNTHESIS ACCESSORY PROTEIN RV0574C-RELATED"/>
    <property type="match status" value="1"/>
</dbReference>
<proteinExistence type="inferred from homology"/>
<accession>A0A8J7QMH2</accession>
<dbReference type="AlphaFoldDB" id="A0A8J7QMH2"/>
<dbReference type="Pfam" id="PF09587">
    <property type="entry name" value="PGA_cap"/>
    <property type="match status" value="1"/>
</dbReference>
<evidence type="ECO:0000313" key="3">
    <source>
        <dbReference type="EMBL" id="MBO1321098.1"/>
    </source>
</evidence>
<dbReference type="SUPFAM" id="SSF56300">
    <property type="entry name" value="Metallo-dependent phosphatases"/>
    <property type="match status" value="1"/>
</dbReference>
<dbReference type="PANTHER" id="PTHR33393:SF11">
    <property type="entry name" value="POLYGLUTAMINE SYNTHESIS ACCESSORY PROTEIN RV0574C-RELATED"/>
    <property type="match status" value="1"/>
</dbReference>
<keyword evidence="4" id="KW-1185">Reference proteome</keyword>
<evidence type="ECO:0000259" key="2">
    <source>
        <dbReference type="SMART" id="SM00854"/>
    </source>
</evidence>
<comment type="caution">
    <text evidence="3">The sequence shown here is derived from an EMBL/GenBank/DDBJ whole genome shotgun (WGS) entry which is preliminary data.</text>
</comment>
<organism evidence="3 4">
    <name type="scientific">Acanthopleuribacter pedis</name>
    <dbReference type="NCBI Taxonomy" id="442870"/>
    <lineage>
        <taxon>Bacteria</taxon>
        <taxon>Pseudomonadati</taxon>
        <taxon>Acidobacteriota</taxon>
        <taxon>Holophagae</taxon>
        <taxon>Acanthopleuribacterales</taxon>
        <taxon>Acanthopleuribacteraceae</taxon>
        <taxon>Acanthopleuribacter</taxon>
    </lineage>
</organism>
<comment type="similarity">
    <text evidence="1">Belongs to the CapA family.</text>
</comment>
<dbReference type="EMBL" id="JAFREP010000021">
    <property type="protein sequence ID" value="MBO1321098.1"/>
    <property type="molecule type" value="Genomic_DNA"/>
</dbReference>
<evidence type="ECO:0000313" key="4">
    <source>
        <dbReference type="Proteomes" id="UP000664417"/>
    </source>
</evidence>